<accession>O22274</accession>
<evidence type="ECO:0000256" key="4">
    <source>
        <dbReference type="SAM" id="MobiDB-lite"/>
    </source>
</evidence>
<dbReference type="InterPro" id="IPR003653">
    <property type="entry name" value="Peptidase_C48_C"/>
</dbReference>
<dbReference type="EMBL" id="AL161512">
    <property type="protein sequence ID" value="CAB77990.1"/>
    <property type="molecule type" value="Genomic_DNA"/>
</dbReference>
<reference evidence="7" key="4">
    <citation type="submission" date="2000-03" db="EMBL/GenBank/DDBJ databases">
        <authorList>
            <person name="EU Arabidopsis sequencing project"/>
        </authorList>
    </citation>
    <scope>NUCLEOTIDE SEQUENCE</scope>
</reference>
<sequence>MSSIHVINIIHVINQLQNAQTFRFLTVHRRKKKLSLSFSLDRERTLHPIPSQFSLFSSVLTENHTPESNFWFREVTSDIWSRICGFWLSSDCTLSTMQTAENTEEGALMYRGWIPFESAKRVFDDEAMKTYSWGWAAFEALVVSIKLPRPIGKTYTVSGMAFVLQAWAYDSIITIGERFGNVLKADEIPLLRWGGNRTPATIESTIAEDIKVNGGELRVRKMVEKAELSELFHSWPDQLEDPTLDNLIQDLHELKLVKAARGCGVQLDLSLKLKQGYLKPRTQQTPDGPKKPTNNQSATSPPSSKQAVMVENDADIAEVGVVSEYNQMVSESDEDEEETERLQRVKDGRIKTVKLAPDGRSLIKPDLMTTNSFPVIGDNGLSCMRKGCLPSRAIYDPLAPVDPAKLQNLKAYLSSPDCKKWLESGIDEVHFYFVIMAERKNWADPKHGWLGDDHIGAYMKVLAQRLLRDPTPYHSERVMILDPWFTTMWVNDYKQWKMKPKRVSFRDTPYEGWMNGTAGEDPTNKK</sequence>
<evidence type="ECO:0000256" key="3">
    <source>
        <dbReference type="ARBA" id="ARBA00022801"/>
    </source>
</evidence>
<organism evidence="6">
    <name type="scientific">Arabidopsis thaliana</name>
    <name type="common">Mouse-ear cress</name>
    <dbReference type="NCBI Taxonomy" id="3702"/>
    <lineage>
        <taxon>Eukaryota</taxon>
        <taxon>Viridiplantae</taxon>
        <taxon>Streptophyta</taxon>
        <taxon>Embryophyta</taxon>
        <taxon>Tracheophyta</taxon>
        <taxon>Spermatophyta</taxon>
        <taxon>Magnoliopsida</taxon>
        <taxon>eudicotyledons</taxon>
        <taxon>Gunneridae</taxon>
        <taxon>Pentapetalae</taxon>
        <taxon>rosids</taxon>
        <taxon>malvids</taxon>
        <taxon>Brassicales</taxon>
        <taxon>Brassicaceae</taxon>
        <taxon>Camelineae</taxon>
        <taxon>Arabidopsis</taxon>
    </lineage>
</organism>
<reference key="2">
    <citation type="journal article" date="1999" name="Nature">
        <title>Sequence and analysis of chromosome 4 of the plant Arabidopsis thaliana.</title>
        <authorList>
            <consortium name="EU"/>
            <consortium name="CSHL and WU Arabidopsis Sequencing Project"/>
            <person name="Mayer K."/>
            <person name="Schuller C."/>
            <person name="Wambutt R."/>
            <person name="Murphy G."/>
            <person name="Volckaert G."/>
            <person name="Pohl T."/>
            <person name="Dusterhoft A."/>
            <person name="Stiekema W."/>
            <person name="Entian K.D."/>
            <person name="Terryn N."/>
            <person name="Harris B."/>
            <person name="Ansorge W."/>
            <person name="Brandt P."/>
            <person name="Grivell L."/>
            <person name="Rieger M."/>
            <person name="Weichselgartner M."/>
            <person name="de Simone V."/>
            <person name="Obermaier B."/>
            <person name="Mache R."/>
            <person name="Muller M."/>
            <person name="Kreis M."/>
            <person name="Delseny M."/>
            <person name="Puigdomenech P."/>
            <person name="Watson M."/>
            <person name="Schmidtheini T."/>
            <person name="Reichert B."/>
            <person name="Portatelle D."/>
            <person name="Perez-Alonso M."/>
            <person name="Boutry M."/>
            <person name="Bancroft I."/>
            <person name="Vos P."/>
            <person name="Hoheisel J."/>
            <person name="Zimmermann W."/>
            <person name="Wedler H."/>
            <person name="Ridley P."/>
            <person name="Langham S.A."/>
            <person name="McCullagh B."/>
            <person name="Bilham L."/>
            <person name="Robben J."/>
            <person name="Van der Schueren J."/>
            <person name="Grymonprez B."/>
            <person name="Chuang Y.J."/>
            <person name="Vandenbussche F."/>
            <person name="Braeken M."/>
            <person name="Weltjens I."/>
            <person name="Voet M."/>
            <person name="Bastiaens I."/>
            <person name="Aert R."/>
            <person name="Defoor E."/>
            <person name="Weitzenegger T."/>
            <person name="Bothe G."/>
            <person name="Ramsperger U."/>
            <person name="Hilbert H."/>
            <person name="Braun M."/>
            <person name="Holzer E."/>
            <person name="Brandt A."/>
            <person name="Peters S."/>
            <person name="van Staveren M."/>
            <person name="Dirske W."/>
            <person name="Mooijman P."/>
            <person name="Klein Lankhorst R."/>
            <person name="Rose M."/>
            <person name="Hauf J."/>
            <person name="Kotter P."/>
            <person name="Berneiser S."/>
            <person name="Hempel S."/>
            <person name="Feldpausch M."/>
            <person name="Lamberth S."/>
            <person name="Van den Daele H."/>
            <person name="De Keyser A."/>
            <person name="Buysshaert C."/>
            <person name="Gielen J."/>
            <person name="Villarroel R."/>
            <person name="De Clercq R."/>
            <person name="Van Montagu M."/>
            <person name="Rogers J."/>
            <person name="Cronin A."/>
            <person name="Quail M."/>
            <person name="Bray-Allen S."/>
            <person name="Clark L."/>
            <person name="Doggett J."/>
            <person name="Hall S."/>
            <person name="Kay M."/>
            <person name="Lennard N."/>
            <person name="McLay K."/>
            <person name="Mayes R."/>
            <person name="Pettett A."/>
            <person name="Rajandream M.A."/>
            <person name="Lyne M."/>
            <person name="Benes V."/>
            <person name="Rechmann S."/>
            <person name="Borkova D."/>
            <person name="Blocker H."/>
            <person name="Scharfe M."/>
            <person name="Grimm M."/>
            <person name="Lohnert T.H."/>
            <person name="Dose S."/>
            <person name="de Haan M."/>
            <person name="Maarse A."/>
            <person name="Schafer M."/>
            <person name="Muller-Auer S."/>
            <person name="Gabel C."/>
            <person name="Fuchs M."/>
            <person name="Fartmann B."/>
            <person name="Granderath K."/>
            <person name="Dauner D."/>
            <person name="Herzl A."/>
            <person name="Neumann S."/>
            <person name="Argiriou A."/>
            <person name="Vitale D."/>
            <person name="Liguori R."/>
            <person name="Piravandi E."/>
            <person name="Massenet O."/>
            <person name="Quigley F."/>
            <person name="Clabauld G."/>
            <person name="Mundlein A."/>
            <person name="Felber R."/>
            <person name="Schnabl S."/>
            <person name="Hiller R."/>
            <person name="Schmidt W."/>
            <person name="Lecharny A."/>
            <person name="Aubourg S."/>
            <person name="Chefdor F."/>
            <person name="Cooke R."/>
            <person name="Berger C."/>
            <person name="Montfort A."/>
            <person name="Casacuberta E."/>
            <person name="Gibbons T."/>
            <person name="Weber N."/>
            <person name="Vandenbol M."/>
            <person name="Bargues M."/>
            <person name="Terol J."/>
            <person name="Torres A."/>
            <person name="Perez-Perez A."/>
            <person name="Purnelle B."/>
            <person name="Bent E."/>
            <person name="Johnson S."/>
            <person name="Tacon D."/>
            <person name="Jesse T."/>
            <person name="Heijnen L."/>
            <person name="Schwarz S."/>
            <person name="Scholler P."/>
            <person name="Heber S."/>
            <person name="Francs P."/>
            <person name="Bielke C."/>
            <person name="Frishman D."/>
            <person name="Haase D."/>
            <person name="Lemcke K."/>
            <person name="Mewes H.W."/>
            <person name="Stocker S."/>
            <person name="Zaccaria P."/>
            <person name="Bevan M."/>
            <person name="Wilson R.K."/>
            <person name="de la Bastide M."/>
            <person name="Habermann K."/>
            <person name="Parnell L."/>
            <person name="Dedhia N."/>
            <person name="Gnoj L."/>
            <person name="Schutz K."/>
            <person name="Huang E."/>
            <person name="Spiegel L."/>
            <person name="Sehkon M."/>
            <person name="Murray J."/>
            <person name="Sheet P."/>
            <person name="Cordes M."/>
            <person name="Abu-Threideh J."/>
            <person name="Stoneking T."/>
            <person name="Kalicki J."/>
            <person name="Graves T."/>
            <person name="Harmon G."/>
            <person name="Edwards J."/>
            <person name="Latreille P."/>
            <person name="Courtney L."/>
            <person name="Cloud J."/>
            <person name="Abbott A."/>
            <person name="Scott K."/>
            <person name="Johnson D."/>
            <person name="Minx P."/>
            <person name="Bentley D."/>
            <person name="Fulton B."/>
            <person name="Miller N."/>
            <person name="Greco T."/>
            <person name="Kemp K."/>
            <person name="Kramer J."/>
            <person name="Fulton L."/>
            <person name="Mardis E."/>
            <person name="Dante M."/>
            <person name="Pepin K."/>
            <person name="Hillier L."/>
            <person name="Nelson J."/>
            <person name="Spieth J."/>
            <person name="Ryan E."/>
            <person name="Andrews S."/>
            <person name="Geisel C."/>
            <person name="Layman D."/>
            <person name="Du H."/>
            <person name="Ali J."/>
            <person name="Berghoff A."/>
            <person name="Jones K."/>
            <person name="Drone K."/>
            <person name="Cotton M."/>
            <person name="Joshu C."/>
            <person name="Antonoiu B."/>
            <person name="Zidanic M."/>
            <person name="Strong C."/>
            <person name="Sun H."/>
            <person name="Lamar B."/>
            <person name="Yordan C."/>
            <person name="Ma P."/>
            <person name="Zhong J."/>
            <person name="Preston R."/>
            <person name="Vil D."/>
            <person name="Shekher M."/>
            <person name="Matero A."/>
            <person name="Shah R."/>
            <person name="Swaby I.K."/>
            <person name="O'Shaughnessy A."/>
            <person name="Rodriguez M."/>
            <person name="Hoffmann J."/>
            <person name="Till S."/>
            <person name="Granat S."/>
            <person name="Shohdy N."/>
            <person name="Hasegawa A."/>
            <person name="Hameed A."/>
            <person name="Lodhi M."/>
            <person name="Johnson A."/>
            <person name="Chen E."/>
            <person name="Marra M."/>
            <person name="Martienssen R."/>
            <person name="McCombie W.R."/>
        </authorList>
    </citation>
    <scope>NUCLEOTIDE SEQUENCE [LARGE SCALE GENOMIC DNA]</scope>
    <source>
        <strain>cv. Columbia</strain>
    </source>
</reference>
<dbReference type="EMBL" id="AC002983">
    <property type="protein sequence ID" value="AAB81873.2"/>
    <property type="molecule type" value="Genomic_DNA"/>
</dbReference>
<dbReference type="PIR" id="F85086">
    <property type="entry name" value="F85086"/>
</dbReference>
<reference evidence="7" key="5">
    <citation type="submission" date="2000-03" db="EMBL/GenBank/DDBJ databases">
        <authorList>
            <person name="Spiegel L.A."/>
            <person name="Huang E.N."/>
            <person name="Nascimento L.U."/>
            <person name="de la Bastide M."/>
            <person name="Vil D.M."/>
            <person name="Preston R.R."/>
            <person name="Matero A."/>
            <person name="Shah R."/>
            <person name="O'Shaughnessy A."/>
            <person name="Rodriguez M."/>
            <person name="Shekher M."/>
            <person name="Schutz K."/>
            <person name="See L.H."/>
            <person name="Swaby I."/>
            <person name="Habermann K."/>
            <person name="Dedhia N.N."/>
            <person name="Mewes H.W."/>
            <person name="Lemcke K."/>
            <person name="Mayer K.F.X."/>
        </authorList>
    </citation>
    <scope>NUCLEOTIDE SEQUENCE</scope>
</reference>
<feature type="domain" description="Ubiquitin-like protease family profile" evidence="5">
    <location>
        <begin position="449"/>
        <end position="524"/>
    </location>
</feature>
<dbReference type="SUPFAM" id="SSF54001">
    <property type="entry name" value="Cysteine proteinases"/>
    <property type="match status" value="1"/>
</dbReference>
<reference evidence="6" key="3">
    <citation type="submission" date="1999-03" db="EMBL/GenBank/DDBJ databases">
        <authorList>
            <person name="Parnell L.D."/>
            <person name="McCombie W.R."/>
        </authorList>
    </citation>
    <scope>NUCLEOTIDE SEQUENCE</scope>
</reference>
<proteinExistence type="inferred from homology"/>
<feature type="region of interest" description="Disordered" evidence="4">
    <location>
        <begin position="279"/>
        <end position="307"/>
    </location>
</feature>
<dbReference type="GO" id="GO:0008234">
    <property type="term" value="F:cysteine-type peptidase activity"/>
    <property type="evidence" value="ECO:0007669"/>
    <property type="project" value="InterPro"/>
</dbReference>
<name>O22274_ARATH</name>
<keyword evidence="3" id="KW-0378">Hydrolase</keyword>
<comment type="similarity">
    <text evidence="1">Belongs to the peptidase C48 family.</text>
</comment>
<evidence type="ECO:0000313" key="7">
    <source>
        <dbReference type="EMBL" id="CAB77990.1"/>
    </source>
</evidence>
<evidence type="ECO:0000256" key="2">
    <source>
        <dbReference type="ARBA" id="ARBA00022670"/>
    </source>
</evidence>
<evidence type="ECO:0000256" key="1">
    <source>
        <dbReference type="ARBA" id="ARBA00005234"/>
    </source>
</evidence>
<dbReference type="Pfam" id="PF02902">
    <property type="entry name" value="Peptidase_C48"/>
    <property type="match status" value="1"/>
</dbReference>
<feature type="compositionally biased region" description="Polar residues" evidence="4">
    <location>
        <begin position="281"/>
        <end position="306"/>
    </location>
</feature>
<gene>
    <name evidence="6" type="primary">T3F12.4</name>
    <name evidence="7" type="ordered locus">At4g08650</name>
</gene>
<protein>
    <submittedName>
        <fullName evidence="7">Uncharacterized protein AT4g08650</fullName>
    </submittedName>
    <submittedName>
        <fullName evidence="6">Uncharacterized protein T3F12.4</fullName>
    </submittedName>
</protein>
<evidence type="ECO:0000259" key="5">
    <source>
        <dbReference type="Pfam" id="PF02902"/>
    </source>
</evidence>
<evidence type="ECO:0000313" key="6">
    <source>
        <dbReference type="EMBL" id="AAB81873.2"/>
    </source>
</evidence>
<dbReference type="AlphaFoldDB" id="O22274"/>
<dbReference type="GO" id="GO:0006508">
    <property type="term" value="P:proteolysis"/>
    <property type="evidence" value="ECO:0007669"/>
    <property type="project" value="UniProtKB-KW"/>
</dbReference>
<reference evidence="6" key="1">
    <citation type="submission" date="1997-09" db="EMBL/GenBank/DDBJ databases">
        <title>Arabidopsis thaliana BAC T3F12 from chromosome IV.</title>
        <authorList>
            <person name="Gnoj L."/>
            <person name="Huang E.N."/>
            <person name="Habermann K."/>
            <person name="Hameed A."/>
            <person name="Hasegawa A."/>
            <person name="Jensen K."/>
            <person name="Schutz K."/>
            <person name="Shohdy N."/>
            <person name="Kaplan N."/>
            <person name="de la Bastide M."/>
            <person name="Johnson A.F."/>
            <person name="Dedhia N."/>
            <person name="Lodhi M."/>
            <person name="Parnell L.D."/>
            <person name="Martienssen R."/>
            <person name="McCombie W.R."/>
        </authorList>
    </citation>
    <scope>NUCLEOTIDE SEQUENCE</scope>
</reference>
<dbReference type="InterPro" id="IPR038765">
    <property type="entry name" value="Papain-like_cys_pep_sf"/>
</dbReference>
<dbReference type="PIR" id="T00943">
    <property type="entry name" value="T00943"/>
</dbReference>
<keyword evidence="2" id="KW-0645">Protease</keyword>